<dbReference type="Pfam" id="PF14498">
    <property type="entry name" value="Glyco_hyd_65N_2"/>
    <property type="match status" value="1"/>
</dbReference>
<dbReference type="STRING" id="143223.SAMN05878281_2863"/>
<dbReference type="Gene3D" id="1.50.10.10">
    <property type="match status" value="1"/>
</dbReference>
<protein>
    <submittedName>
        <fullName evidence="4">Alpha-L-fucosidase 2</fullName>
    </submittedName>
</protein>
<dbReference type="PIRSF" id="PIRSF007663">
    <property type="entry name" value="UCP007663"/>
    <property type="match status" value="1"/>
</dbReference>
<dbReference type="InterPro" id="IPR012341">
    <property type="entry name" value="6hp_glycosidase-like_sf"/>
</dbReference>
<dbReference type="InterPro" id="IPR008928">
    <property type="entry name" value="6-hairpin_glycosidase_sf"/>
</dbReference>
<dbReference type="InterPro" id="IPR049053">
    <property type="entry name" value="AFCA-like_C"/>
</dbReference>
<evidence type="ECO:0000313" key="5">
    <source>
        <dbReference type="Proteomes" id="UP000190235"/>
    </source>
</evidence>
<dbReference type="AlphaFoldDB" id="A0A1M7N473"/>
<feature type="domain" description="Glycosyl hydrolase family 95 N-terminal" evidence="1">
    <location>
        <begin position="43"/>
        <end position="279"/>
    </location>
</feature>
<organism evidence="4 5">
    <name type="scientific">Salegentibacter salegens</name>
    <dbReference type="NCBI Taxonomy" id="143223"/>
    <lineage>
        <taxon>Bacteria</taxon>
        <taxon>Pseudomonadati</taxon>
        <taxon>Bacteroidota</taxon>
        <taxon>Flavobacteriia</taxon>
        <taxon>Flavobacteriales</taxon>
        <taxon>Flavobacteriaceae</taxon>
        <taxon>Salegentibacter</taxon>
    </lineage>
</organism>
<accession>A0A1M7N473</accession>
<proteinExistence type="predicted"/>
<dbReference type="Pfam" id="PF21307">
    <property type="entry name" value="Glyco_hydro_95_C"/>
    <property type="match status" value="1"/>
</dbReference>
<dbReference type="FunFam" id="1.50.10.10:FF:000028">
    <property type="entry name" value="Alpha-L-fucosidase 2"/>
    <property type="match status" value="1"/>
</dbReference>
<sequence>MRIGKIKILKNRFSGFGFSVILGILFLISPFQSWSQEDSQLKLWYDKPAEKWVEALPVGNGRLGAMVYGDPQEEVIQLNENTIWAGQPNRNDNPEAKEYLSEVRELLFQGRSGEAQKLVNEHFISKKSHGMPYQTVGNLKLSFPNHDNYTEYYRELNLENAVTTTRYKVDKVGYETKVFASHPDQVIVVQITADKPGALNFTATMDRPGGAEVSAESGALKLHGKTSDFEGIEGKIEFQAITKIQTEAGEIILANEALKIQDANSATLYISIASNFKNYKDLSIDEEAKAEEYLSAIEKKKSEEIYKEHLEDYQNYFNRVSLDLGETEAAKLPTNERIINFKTGNDPALVSLYFQFGRYLLITSSRPGTQPANLQGIWNDQLTPAWDSKYTVNINTEMNYWPAEITNLTEFHEPLIQMVKELSEIGRKTAKDMYGAEGWVMHHNTDIWRMTGAIDGSYWGMWPMGGVWLSQHLFDKYDFSGDKEFLRSVYPIVKDASKFYLDFMIREPENNWLVVSPSISPEHAPTAHPESSLTYGTTMDNQLIFDLFSKTAKAGEILGDDEEFIAELNEKLQQLPPMQIGSWGQLQEWIKDWDDPNSDHRHVSHLYGLYPSNQISPYRNPELFEAAKTSLVARGDESTGWSMGWKVNLWARLLDGDHALKLIKDQLTPSMQEGHSEKGGTYPNLFDAHPPFQIDGNFGCTAGIAEMLLQSHDGAIHILPALPEAWEKGEITGLRARGGFEVDLEWENNKPDNVIIKSELGGVVRIRSYTPLEGEGLEEAKGDNPNKFYSLPDIKQPLVSEEAELKEVKIQKVYEYDLKTSEGGQYELKINK</sequence>
<evidence type="ECO:0000259" key="2">
    <source>
        <dbReference type="Pfam" id="PF21307"/>
    </source>
</evidence>
<feature type="domain" description="Glycosyl hydrolase family 95 catalytic" evidence="3">
    <location>
        <begin position="303"/>
        <end position="708"/>
    </location>
</feature>
<gene>
    <name evidence="4" type="ORF">SAMN05878281_2863</name>
</gene>
<dbReference type="PANTHER" id="PTHR31084">
    <property type="entry name" value="ALPHA-L-FUCOSIDASE 2"/>
    <property type="match status" value="1"/>
</dbReference>
<dbReference type="PANTHER" id="PTHR31084:SF0">
    <property type="entry name" value="ALPHA-L-FUCOSIDASE 2"/>
    <property type="match status" value="1"/>
</dbReference>
<dbReference type="GO" id="GO:0005975">
    <property type="term" value="P:carbohydrate metabolic process"/>
    <property type="evidence" value="ECO:0007669"/>
    <property type="project" value="InterPro"/>
</dbReference>
<evidence type="ECO:0000259" key="3">
    <source>
        <dbReference type="Pfam" id="PF22124"/>
    </source>
</evidence>
<reference evidence="5" key="1">
    <citation type="submission" date="2016-11" db="EMBL/GenBank/DDBJ databases">
        <authorList>
            <person name="Varghese N."/>
            <person name="Submissions S."/>
        </authorList>
    </citation>
    <scope>NUCLEOTIDE SEQUENCE [LARGE SCALE GENOMIC DNA]</scope>
    <source>
        <strain evidence="5">ACAM 48</strain>
    </source>
</reference>
<dbReference type="SUPFAM" id="SSF48208">
    <property type="entry name" value="Six-hairpin glycosidases"/>
    <property type="match status" value="1"/>
</dbReference>
<evidence type="ECO:0000313" key="4">
    <source>
        <dbReference type="EMBL" id="SHM98225.1"/>
    </source>
</evidence>
<keyword evidence="5" id="KW-1185">Reference proteome</keyword>
<dbReference type="Pfam" id="PF22124">
    <property type="entry name" value="Glyco_hydro_95_cat"/>
    <property type="match status" value="1"/>
</dbReference>
<feature type="domain" description="Alpha fucosidase A-like C-terminal" evidence="2">
    <location>
        <begin position="710"/>
        <end position="773"/>
    </location>
</feature>
<dbReference type="InterPro" id="IPR054363">
    <property type="entry name" value="GH95_cat"/>
</dbReference>
<evidence type="ECO:0000259" key="1">
    <source>
        <dbReference type="Pfam" id="PF14498"/>
    </source>
</evidence>
<name>A0A1M7N473_9FLAO</name>
<dbReference type="InterPro" id="IPR016518">
    <property type="entry name" value="Alpha-L-fucosidase"/>
</dbReference>
<dbReference type="InterPro" id="IPR027414">
    <property type="entry name" value="GH95_N_dom"/>
</dbReference>
<dbReference type="Proteomes" id="UP000190235">
    <property type="component" value="Chromosome I"/>
</dbReference>
<dbReference type="EMBL" id="LT670848">
    <property type="protein sequence ID" value="SHM98225.1"/>
    <property type="molecule type" value="Genomic_DNA"/>
</dbReference>
<dbReference type="RefSeq" id="WP_079735845.1">
    <property type="nucleotide sequence ID" value="NZ_LT670848.1"/>
</dbReference>
<dbReference type="GO" id="GO:0004560">
    <property type="term" value="F:alpha-L-fucosidase activity"/>
    <property type="evidence" value="ECO:0007669"/>
    <property type="project" value="InterPro"/>
</dbReference>
<dbReference type="OrthoDB" id="9802600at2"/>